<dbReference type="EMBL" id="QUBQ01000001">
    <property type="protein sequence ID" value="REK76411.1"/>
    <property type="molecule type" value="Genomic_DNA"/>
</dbReference>
<name>A0A371PJM9_9BACL</name>
<organism evidence="1 2">
    <name type="scientific">Paenibacillus paeoniae</name>
    <dbReference type="NCBI Taxonomy" id="2292705"/>
    <lineage>
        <taxon>Bacteria</taxon>
        <taxon>Bacillati</taxon>
        <taxon>Bacillota</taxon>
        <taxon>Bacilli</taxon>
        <taxon>Bacillales</taxon>
        <taxon>Paenibacillaceae</taxon>
        <taxon>Paenibacillus</taxon>
    </lineage>
</organism>
<proteinExistence type="predicted"/>
<sequence length="153" mass="17883">MEEVRFTPLLDKSRVEGHKQWLDFFYRGQVTPLIQTLSQVANVHVIQLWGQITNALYPQWQAELADVSDPVSRTRINECFQMLKCEIKTSAFGLRKNPFAIKQIYIEHPTIPEQKVWMKAACCLAYRLEGEIGYCYECPRLKEADTVVRREKC</sequence>
<accession>A0A371PJM9</accession>
<reference evidence="1 2" key="1">
    <citation type="submission" date="2018-08" db="EMBL/GenBank/DDBJ databases">
        <title>Paenibacillus sp. M4BSY-1, whole genome shotgun sequence.</title>
        <authorList>
            <person name="Tuo L."/>
        </authorList>
    </citation>
    <scope>NUCLEOTIDE SEQUENCE [LARGE SCALE GENOMIC DNA]</scope>
    <source>
        <strain evidence="1 2">M4BSY-1</strain>
    </source>
</reference>
<protein>
    <recommendedName>
        <fullName evidence="3">Ferric siderophore reductase C-terminal domain-containing protein</fullName>
    </recommendedName>
</protein>
<dbReference type="Proteomes" id="UP000261905">
    <property type="component" value="Unassembled WGS sequence"/>
</dbReference>
<gene>
    <name evidence="1" type="ORF">DX130_05050</name>
</gene>
<evidence type="ECO:0008006" key="3">
    <source>
        <dbReference type="Google" id="ProtNLM"/>
    </source>
</evidence>
<evidence type="ECO:0000313" key="2">
    <source>
        <dbReference type="Proteomes" id="UP000261905"/>
    </source>
</evidence>
<keyword evidence="2" id="KW-1185">Reference proteome</keyword>
<evidence type="ECO:0000313" key="1">
    <source>
        <dbReference type="EMBL" id="REK76411.1"/>
    </source>
</evidence>
<dbReference type="AlphaFoldDB" id="A0A371PJM9"/>
<comment type="caution">
    <text evidence="1">The sequence shown here is derived from an EMBL/GenBank/DDBJ whole genome shotgun (WGS) entry which is preliminary data.</text>
</comment>